<gene>
    <name evidence="2" type="ORF">M441DRAFT_294016</name>
</gene>
<proteinExistence type="predicted"/>
<keyword evidence="1" id="KW-0472">Membrane</keyword>
<feature type="transmembrane region" description="Helical" evidence="1">
    <location>
        <begin position="104"/>
        <end position="124"/>
    </location>
</feature>
<keyword evidence="1" id="KW-1133">Transmembrane helix</keyword>
<dbReference type="Proteomes" id="UP000240493">
    <property type="component" value="Unassembled WGS sequence"/>
</dbReference>
<keyword evidence="1" id="KW-0812">Transmembrane</keyword>
<organism evidence="2 3">
    <name type="scientific">Trichoderma asperellum (strain ATCC 204424 / CBS 433.97 / NBRC 101777)</name>
    <dbReference type="NCBI Taxonomy" id="1042311"/>
    <lineage>
        <taxon>Eukaryota</taxon>
        <taxon>Fungi</taxon>
        <taxon>Dikarya</taxon>
        <taxon>Ascomycota</taxon>
        <taxon>Pezizomycotina</taxon>
        <taxon>Sordariomycetes</taxon>
        <taxon>Hypocreomycetidae</taxon>
        <taxon>Hypocreales</taxon>
        <taxon>Hypocreaceae</taxon>
        <taxon>Trichoderma</taxon>
    </lineage>
</organism>
<name>A0A2T3YTE6_TRIA4</name>
<feature type="transmembrane region" description="Helical" evidence="1">
    <location>
        <begin position="34"/>
        <end position="51"/>
    </location>
</feature>
<accession>A0A2T3YTE6</accession>
<dbReference type="EMBL" id="KZ679273">
    <property type="protein sequence ID" value="PTB35807.1"/>
    <property type="molecule type" value="Genomic_DNA"/>
</dbReference>
<feature type="transmembrane region" description="Helical" evidence="1">
    <location>
        <begin position="5"/>
        <end position="22"/>
    </location>
</feature>
<evidence type="ECO:0000313" key="2">
    <source>
        <dbReference type="EMBL" id="PTB35807.1"/>
    </source>
</evidence>
<dbReference type="AlphaFoldDB" id="A0A2T3YTE6"/>
<evidence type="ECO:0000256" key="1">
    <source>
        <dbReference type="SAM" id="Phobius"/>
    </source>
</evidence>
<sequence>MTNQILLYMLFIIVRFQPWSFIRTQISIFRCRRPVAIFFTLFAAATLKSINTTRKKKDKKKKPRCARLAYCDGHACLKNHCWTVRNLVQREYAVYSRGRPSQRYTLSLQNFPYLLFSLLPYLYYYE</sequence>
<evidence type="ECO:0000313" key="3">
    <source>
        <dbReference type="Proteomes" id="UP000240493"/>
    </source>
</evidence>
<reference evidence="2 3" key="1">
    <citation type="submission" date="2016-07" db="EMBL/GenBank/DDBJ databases">
        <title>Multiple horizontal gene transfer events from other fungi enriched the ability of initially mycotrophic Trichoderma (Ascomycota) to feed on dead plant biomass.</title>
        <authorList>
            <consortium name="DOE Joint Genome Institute"/>
            <person name="Aerts A."/>
            <person name="Atanasova L."/>
            <person name="Chenthamara K."/>
            <person name="Zhang J."/>
            <person name="Grujic M."/>
            <person name="Henrissat B."/>
            <person name="Kuo A."/>
            <person name="Salamov A."/>
            <person name="Lipzen A."/>
            <person name="Labutti K."/>
            <person name="Barry K."/>
            <person name="Miao Y."/>
            <person name="Rahimi M.J."/>
            <person name="Shen Q."/>
            <person name="Grigoriev I.V."/>
            <person name="Kubicek C.P."/>
            <person name="Druzhinina I.S."/>
        </authorList>
    </citation>
    <scope>NUCLEOTIDE SEQUENCE [LARGE SCALE GENOMIC DNA]</scope>
    <source>
        <strain evidence="2 3">CBS 433.97</strain>
    </source>
</reference>
<protein>
    <submittedName>
        <fullName evidence="2">Uncharacterized protein</fullName>
    </submittedName>
</protein>
<keyword evidence="3" id="KW-1185">Reference proteome</keyword>